<organism evidence="5 6">
    <name type="scientific">Ktedonobacter racemifer DSM 44963</name>
    <dbReference type="NCBI Taxonomy" id="485913"/>
    <lineage>
        <taxon>Bacteria</taxon>
        <taxon>Bacillati</taxon>
        <taxon>Chloroflexota</taxon>
        <taxon>Ktedonobacteria</taxon>
        <taxon>Ktedonobacterales</taxon>
        <taxon>Ktedonobacteraceae</taxon>
        <taxon>Ktedonobacter</taxon>
    </lineage>
</organism>
<feature type="transmembrane region" description="Helical" evidence="4">
    <location>
        <begin position="187"/>
        <end position="208"/>
    </location>
</feature>
<keyword evidence="4" id="KW-0472">Membrane</keyword>
<dbReference type="Gene3D" id="2.130.10.10">
    <property type="entry name" value="YVTN repeat-like/Quinoprotein amine dehydrogenase"/>
    <property type="match status" value="3"/>
</dbReference>
<dbReference type="InterPro" id="IPR011047">
    <property type="entry name" value="Quinoprotein_ADH-like_sf"/>
</dbReference>
<name>D6U604_KTERA</name>
<keyword evidence="2" id="KW-0677">Repeat</keyword>
<dbReference type="SUPFAM" id="SSF50998">
    <property type="entry name" value="Quinoprotein alcohol dehydrogenase-like"/>
    <property type="match status" value="1"/>
</dbReference>
<feature type="transmembrane region" description="Helical" evidence="4">
    <location>
        <begin position="140"/>
        <end position="158"/>
    </location>
</feature>
<gene>
    <name evidence="5" type="ORF">Krac_1008</name>
</gene>
<dbReference type="STRING" id="485913.Krac_1008"/>
<dbReference type="Pfam" id="PF00400">
    <property type="entry name" value="WD40"/>
    <property type="match status" value="2"/>
</dbReference>
<comment type="caution">
    <text evidence="5">The sequence shown here is derived from an EMBL/GenBank/DDBJ whole genome shotgun (WGS) entry which is preliminary data.</text>
</comment>
<dbReference type="InParanoid" id="D6U604"/>
<feature type="transmembrane region" description="Helical" evidence="4">
    <location>
        <begin position="104"/>
        <end position="125"/>
    </location>
</feature>
<feature type="repeat" description="WD" evidence="3">
    <location>
        <begin position="515"/>
        <end position="551"/>
    </location>
</feature>
<dbReference type="eggNOG" id="COG2319">
    <property type="taxonomic scope" value="Bacteria"/>
</dbReference>
<keyword evidence="4" id="KW-0812">Transmembrane</keyword>
<dbReference type="Proteomes" id="UP000004508">
    <property type="component" value="Unassembled WGS sequence"/>
</dbReference>
<dbReference type="EMBL" id="ADVG01000005">
    <property type="protein sequence ID" value="EFH80415.1"/>
    <property type="molecule type" value="Genomic_DNA"/>
</dbReference>
<feature type="transmembrane region" description="Helical" evidence="4">
    <location>
        <begin position="23"/>
        <end position="45"/>
    </location>
</feature>
<evidence type="ECO:0000313" key="6">
    <source>
        <dbReference type="Proteomes" id="UP000004508"/>
    </source>
</evidence>
<dbReference type="PROSITE" id="PS50294">
    <property type="entry name" value="WD_REPEATS_REGION"/>
    <property type="match status" value="2"/>
</dbReference>
<dbReference type="RefSeq" id="WP_007922996.1">
    <property type="nucleotide sequence ID" value="NZ_ADVG01000005.1"/>
</dbReference>
<keyword evidence="1 3" id="KW-0853">WD repeat</keyword>
<dbReference type="PANTHER" id="PTHR19879:SF9">
    <property type="entry name" value="TRANSCRIPTION INITIATION FACTOR TFIID SUBUNIT 5"/>
    <property type="match status" value="1"/>
</dbReference>
<proteinExistence type="predicted"/>
<feature type="repeat" description="WD" evidence="3">
    <location>
        <begin position="473"/>
        <end position="514"/>
    </location>
</feature>
<dbReference type="OrthoDB" id="9812686at2"/>
<reference evidence="5 6" key="1">
    <citation type="journal article" date="2011" name="Stand. Genomic Sci.">
        <title>Non-contiguous finished genome sequence and contextual data of the filamentous soil bacterium Ktedonobacter racemifer type strain (SOSP1-21).</title>
        <authorList>
            <person name="Chang Y.J."/>
            <person name="Land M."/>
            <person name="Hauser L."/>
            <person name="Chertkov O."/>
            <person name="Del Rio T.G."/>
            <person name="Nolan M."/>
            <person name="Copeland A."/>
            <person name="Tice H."/>
            <person name="Cheng J.F."/>
            <person name="Lucas S."/>
            <person name="Han C."/>
            <person name="Goodwin L."/>
            <person name="Pitluck S."/>
            <person name="Ivanova N."/>
            <person name="Ovchinikova G."/>
            <person name="Pati A."/>
            <person name="Chen A."/>
            <person name="Palaniappan K."/>
            <person name="Mavromatis K."/>
            <person name="Liolios K."/>
            <person name="Brettin T."/>
            <person name="Fiebig A."/>
            <person name="Rohde M."/>
            <person name="Abt B."/>
            <person name="Goker M."/>
            <person name="Detter J.C."/>
            <person name="Woyke T."/>
            <person name="Bristow J."/>
            <person name="Eisen J.A."/>
            <person name="Markowitz V."/>
            <person name="Hugenholtz P."/>
            <person name="Kyrpides N.C."/>
            <person name="Klenk H.P."/>
            <person name="Lapidus A."/>
        </authorList>
    </citation>
    <scope>NUCLEOTIDE SEQUENCE [LARGE SCALE GENOMIC DNA]</scope>
    <source>
        <strain evidence="6">DSM 44963</strain>
    </source>
</reference>
<evidence type="ECO:0000256" key="2">
    <source>
        <dbReference type="ARBA" id="ARBA00022737"/>
    </source>
</evidence>
<evidence type="ECO:0000313" key="5">
    <source>
        <dbReference type="EMBL" id="EFH80415.1"/>
    </source>
</evidence>
<dbReference type="PROSITE" id="PS00678">
    <property type="entry name" value="WD_REPEATS_1"/>
    <property type="match status" value="2"/>
</dbReference>
<sequence>MLKKTEAYSWQDKVSYSWQDSKLLLLTPLGSLLVLYGFTAPWFAYPNTSGWEIALDFASKDLILLSDVAPGALALLWLVPCTALFLLGCGIMRLFWVHLRWVRVWSLFLAGVSLILMSSFCFPLFPPETLQHLRGGDLQVGFWLTGGALLLSALGLLIPDPTQWIMKADQQPAPDTRISRRHALTSVVNLSGLLVVGSAVGLDLGWLIHPHVTRRQVLSIVGSHYSSLDGMRKLVWSSDNTSLVECLSGVLHSWKIATGQVMRTYISPPSPNDDIFGKTNKSFNNIALSPDGRWIAAAVNADGVSIWEAASGHFVQRFAPVEQHQSLGEFYGGVAWSPDGTALATSKFISENQAVLFVLRASDLKPLTTYPLSDTARTMAWSGDGQMLAVITDQVDVWDISRGKKIWTYQPPRYSVISETEKFRMNVSDVAWASDSRRLAISLSAGIPGDGFAGQPSPVLIWDIAANRQVCSCQGHWGSSNGLAWSPDDSRIAAAGSDWTVQVWNAQTGAQLLTYQGHRDTIWSVAWSPDGNFLASGSADHTIQIWEAPRL</sequence>
<protein>
    <submittedName>
        <fullName evidence="5">WD40 repeat, subgroup</fullName>
    </submittedName>
</protein>
<keyword evidence="4" id="KW-1133">Transmembrane helix</keyword>
<feature type="transmembrane region" description="Helical" evidence="4">
    <location>
        <begin position="74"/>
        <end position="97"/>
    </location>
</feature>
<keyword evidence="6" id="KW-1185">Reference proteome</keyword>
<dbReference type="InterPro" id="IPR019775">
    <property type="entry name" value="WD40_repeat_CS"/>
</dbReference>
<dbReference type="InterPro" id="IPR001680">
    <property type="entry name" value="WD40_rpt"/>
</dbReference>
<dbReference type="InterPro" id="IPR015943">
    <property type="entry name" value="WD40/YVTN_repeat-like_dom_sf"/>
</dbReference>
<dbReference type="PROSITE" id="PS50082">
    <property type="entry name" value="WD_REPEATS_2"/>
    <property type="match status" value="2"/>
</dbReference>
<evidence type="ECO:0000256" key="3">
    <source>
        <dbReference type="PROSITE-ProRule" id="PRU00221"/>
    </source>
</evidence>
<dbReference type="AlphaFoldDB" id="D6U604"/>
<dbReference type="SMART" id="SM00320">
    <property type="entry name" value="WD40"/>
    <property type="match status" value="5"/>
</dbReference>
<accession>D6U604</accession>
<evidence type="ECO:0000256" key="4">
    <source>
        <dbReference type="SAM" id="Phobius"/>
    </source>
</evidence>
<dbReference type="PANTHER" id="PTHR19879">
    <property type="entry name" value="TRANSCRIPTION INITIATION FACTOR TFIID"/>
    <property type="match status" value="1"/>
</dbReference>
<evidence type="ECO:0000256" key="1">
    <source>
        <dbReference type="ARBA" id="ARBA00022574"/>
    </source>
</evidence>